<dbReference type="PANTHER" id="PTHR43777:SF1">
    <property type="entry name" value="MOLYBDENUM COFACTOR CYTIDYLYLTRANSFERASE"/>
    <property type="match status" value="1"/>
</dbReference>
<dbReference type="CDD" id="cd04182">
    <property type="entry name" value="GT_2_like_f"/>
    <property type="match status" value="1"/>
</dbReference>
<dbReference type="SUPFAM" id="SSF53448">
    <property type="entry name" value="Nucleotide-diphospho-sugar transferases"/>
    <property type="match status" value="1"/>
</dbReference>
<evidence type="ECO:0000313" key="3">
    <source>
        <dbReference type="Proteomes" id="UP001500957"/>
    </source>
</evidence>
<protein>
    <submittedName>
        <fullName evidence="2">Nucleotidyltransferase family protein</fullName>
    </submittedName>
</protein>
<evidence type="ECO:0000313" key="2">
    <source>
        <dbReference type="EMBL" id="GAA0637660.1"/>
    </source>
</evidence>
<sequence>MAVAGLVLAAGSGSRLGTPKALVELGGERLVDRAVRVLRDGGCDPLIVVSGAAPFTVDGATVVPNPDWATGMGSSLRVGLAALAGTDAAAVVVSLVDQPDIGADVVRRVVDAFAAGASVATATYGGKRRNPVLLARPTWDEVARLAEGDAGARPFLAAHPELITPVACDDLGSPADIDTPADLAWARGEADGAPGR</sequence>
<dbReference type="Proteomes" id="UP001500957">
    <property type="component" value="Unassembled WGS sequence"/>
</dbReference>
<organism evidence="2 3">
    <name type="scientific">Sporichthya brevicatena</name>
    <dbReference type="NCBI Taxonomy" id="171442"/>
    <lineage>
        <taxon>Bacteria</taxon>
        <taxon>Bacillati</taxon>
        <taxon>Actinomycetota</taxon>
        <taxon>Actinomycetes</taxon>
        <taxon>Sporichthyales</taxon>
        <taxon>Sporichthyaceae</taxon>
        <taxon>Sporichthya</taxon>
    </lineage>
</organism>
<dbReference type="Pfam" id="PF12804">
    <property type="entry name" value="NTP_transf_3"/>
    <property type="match status" value="1"/>
</dbReference>
<comment type="caution">
    <text evidence="2">The sequence shown here is derived from an EMBL/GenBank/DDBJ whole genome shotgun (WGS) entry which is preliminary data.</text>
</comment>
<dbReference type="RefSeq" id="WP_344609543.1">
    <property type="nucleotide sequence ID" value="NZ_BAAAHE010000055.1"/>
</dbReference>
<proteinExistence type="predicted"/>
<dbReference type="PANTHER" id="PTHR43777">
    <property type="entry name" value="MOLYBDENUM COFACTOR CYTIDYLYLTRANSFERASE"/>
    <property type="match status" value="1"/>
</dbReference>
<reference evidence="3" key="1">
    <citation type="journal article" date="2019" name="Int. J. Syst. Evol. Microbiol.">
        <title>The Global Catalogue of Microorganisms (GCM) 10K type strain sequencing project: providing services to taxonomists for standard genome sequencing and annotation.</title>
        <authorList>
            <consortium name="The Broad Institute Genomics Platform"/>
            <consortium name="The Broad Institute Genome Sequencing Center for Infectious Disease"/>
            <person name="Wu L."/>
            <person name="Ma J."/>
        </authorList>
    </citation>
    <scope>NUCLEOTIDE SEQUENCE [LARGE SCALE GENOMIC DNA]</scope>
    <source>
        <strain evidence="3">JCM 10671</strain>
    </source>
</reference>
<dbReference type="InterPro" id="IPR029044">
    <property type="entry name" value="Nucleotide-diphossugar_trans"/>
</dbReference>
<dbReference type="InterPro" id="IPR025877">
    <property type="entry name" value="MobA-like_NTP_Trfase"/>
</dbReference>
<evidence type="ECO:0000259" key="1">
    <source>
        <dbReference type="Pfam" id="PF12804"/>
    </source>
</evidence>
<keyword evidence="3" id="KW-1185">Reference proteome</keyword>
<accession>A0ABP3SJ06</accession>
<dbReference type="Gene3D" id="3.90.550.10">
    <property type="entry name" value="Spore Coat Polysaccharide Biosynthesis Protein SpsA, Chain A"/>
    <property type="match status" value="1"/>
</dbReference>
<feature type="domain" description="MobA-like NTP transferase" evidence="1">
    <location>
        <begin position="5"/>
        <end position="160"/>
    </location>
</feature>
<gene>
    <name evidence="2" type="ORF">GCM10009547_47540</name>
</gene>
<dbReference type="EMBL" id="BAAAHE010000055">
    <property type="protein sequence ID" value="GAA0637660.1"/>
    <property type="molecule type" value="Genomic_DNA"/>
</dbReference>
<name>A0ABP3SJ06_9ACTN</name>